<dbReference type="SUPFAM" id="SSF52091">
    <property type="entry name" value="SpoIIaa-like"/>
    <property type="match status" value="1"/>
</dbReference>
<dbReference type="InterPro" id="IPR002645">
    <property type="entry name" value="STAS_dom"/>
</dbReference>
<dbReference type="AlphaFoldDB" id="A0A2U3P4Y8"/>
<dbReference type="EMBL" id="FUEZ01000003">
    <property type="protein sequence ID" value="SPM38807.1"/>
    <property type="molecule type" value="Genomic_DNA"/>
</dbReference>
<accession>A0A2U3P4Y8</accession>
<sequence length="147" mass="15902">MTFAIATRQGNDTFDCGGAQIRAHCRHLATVVTIRGEIDAFNVDPAGEYIRRFVLANNPVVLDMSEVNPCAAAGISLLTAFDDECRAAGVEWTLVASPAVFDVLDDGCDHDEAMFPVTRSVSEALRDLANAIVIRRQLVLPLIKKTA</sequence>
<organism evidence="2 3">
    <name type="scientific">Mycobacterium numidiamassiliense</name>
    <dbReference type="NCBI Taxonomy" id="1841861"/>
    <lineage>
        <taxon>Bacteria</taxon>
        <taxon>Bacillati</taxon>
        <taxon>Actinomycetota</taxon>
        <taxon>Actinomycetes</taxon>
        <taxon>Mycobacteriales</taxon>
        <taxon>Mycobacteriaceae</taxon>
        <taxon>Mycobacterium</taxon>
    </lineage>
</organism>
<dbReference type="InterPro" id="IPR036513">
    <property type="entry name" value="STAS_dom_sf"/>
</dbReference>
<proteinExistence type="predicted"/>
<dbReference type="Gene3D" id="3.30.750.24">
    <property type="entry name" value="STAS domain"/>
    <property type="match status" value="1"/>
</dbReference>
<evidence type="ECO:0000313" key="2">
    <source>
        <dbReference type="EMBL" id="SPM38807.1"/>
    </source>
</evidence>
<protein>
    <submittedName>
        <fullName evidence="2">Anti-anti-sigma regulatory factor (Antagonist of anti-sigma factor)</fullName>
    </submittedName>
</protein>
<dbReference type="Pfam" id="PF01740">
    <property type="entry name" value="STAS"/>
    <property type="match status" value="1"/>
</dbReference>
<dbReference type="RefSeq" id="WP_077077701.1">
    <property type="nucleotide sequence ID" value="NZ_FUEZ01000003.1"/>
</dbReference>
<dbReference type="CDD" id="cd07043">
    <property type="entry name" value="STAS_anti-anti-sigma_factors"/>
    <property type="match status" value="1"/>
</dbReference>
<gene>
    <name evidence="2" type="ORF">MNAB215_988</name>
</gene>
<evidence type="ECO:0000259" key="1">
    <source>
        <dbReference type="PROSITE" id="PS50801"/>
    </source>
</evidence>
<keyword evidence="3" id="KW-1185">Reference proteome</keyword>
<dbReference type="PROSITE" id="PS50801">
    <property type="entry name" value="STAS"/>
    <property type="match status" value="1"/>
</dbReference>
<name>A0A2U3P4Y8_9MYCO</name>
<dbReference type="OrthoDB" id="4735650at2"/>
<dbReference type="STRING" id="1841861.GCA_900157365_05191"/>
<feature type="domain" description="STAS" evidence="1">
    <location>
        <begin position="31"/>
        <end position="96"/>
    </location>
</feature>
<dbReference type="Proteomes" id="UP000240424">
    <property type="component" value="Unassembled WGS sequence"/>
</dbReference>
<reference evidence="2 3" key="1">
    <citation type="submission" date="2017-01" db="EMBL/GenBank/DDBJ databases">
        <authorList>
            <consortium name="Urmite Genomes"/>
        </authorList>
    </citation>
    <scope>NUCLEOTIDE SEQUENCE [LARGE SCALE GENOMIC DNA]</scope>
    <source>
        <strain evidence="2 3">AB215</strain>
    </source>
</reference>
<evidence type="ECO:0000313" key="3">
    <source>
        <dbReference type="Proteomes" id="UP000240424"/>
    </source>
</evidence>